<dbReference type="AlphaFoldDB" id="A0A9W4XKA6"/>
<evidence type="ECO:0000313" key="3">
    <source>
        <dbReference type="Proteomes" id="UP001152607"/>
    </source>
</evidence>
<accession>A0A9W4XKA6</accession>
<gene>
    <name evidence="2" type="ORF">PDIGIT_LOCUS8151</name>
</gene>
<dbReference type="Proteomes" id="UP001152607">
    <property type="component" value="Unassembled WGS sequence"/>
</dbReference>
<evidence type="ECO:0000256" key="1">
    <source>
        <dbReference type="SAM" id="MobiDB-lite"/>
    </source>
</evidence>
<proteinExistence type="predicted"/>
<protein>
    <submittedName>
        <fullName evidence="2">Uncharacterized protein</fullName>
    </submittedName>
</protein>
<name>A0A9W4XKA6_9PLEO</name>
<organism evidence="2 3">
    <name type="scientific">Periconia digitata</name>
    <dbReference type="NCBI Taxonomy" id="1303443"/>
    <lineage>
        <taxon>Eukaryota</taxon>
        <taxon>Fungi</taxon>
        <taxon>Dikarya</taxon>
        <taxon>Ascomycota</taxon>
        <taxon>Pezizomycotina</taxon>
        <taxon>Dothideomycetes</taxon>
        <taxon>Pleosporomycetidae</taxon>
        <taxon>Pleosporales</taxon>
        <taxon>Massarineae</taxon>
        <taxon>Periconiaceae</taxon>
        <taxon>Periconia</taxon>
    </lineage>
</organism>
<comment type="caution">
    <text evidence="2">The sequence shown here is derived from an EMBL/GenBank/DDBJ whole genome shotgun (WGS) entry which is preliminary data.</text>
</comment>
<keyword evidence="3" id="KW-1185">Reference proteome</keyword>
<reference evidence="2" key="1">
    <citation type="submission" date="2023-01" db="EMBL/GenBank/DDBJ databases">
        <authorList>
            <person name="Van Ghelder C."/>
            <person name="Rancurel C."/>
        </authorList>
    </citation>
    <scope>NUCLEOTIDE SEQUENCE</scope>
    <source>
        <strain evidence="2">CNCM I-4278</strain>
    </source>
</reference>
<evidence type="ECO:0000313" key="2">
    <source>
        <dbReference type="EMBL" id="CAI6335074.1"/>
    </source>
</evidence>
<feature type="compositionally biased region" description="Basic residues" evidence="1">
    <location>
        <begin position="1"/>
        <end position="11"/>
    </location>
</feature>
<sequence>MTPNKHHHHHQQSSPSSIIAKNKASPTTKIKFRTPSASWSTPYRDRNHAGAAMARNKRTQKISQCIAVPSSF</sequence>
<feature type="region of interest" description="Disordered" evidence="1">
    <location>
        <begin position="1"/>
        <end position="72"/>
    </location>
</feature>
<dbReference type="EMBL" id="CAOQHR010000005">
    <property type="protein sequence ID" value="CAI6335074.1"/>
    <property type="molecule type" value="Genomic_DNA"/>
</dbReference>